<organism evidence="1 2">
    <name type="scientific">Thelephora ganbajun</name>
    <name type="common">Ganba fungus</name>
    <dbReference type="NCBI Taxonomy" id="370292"/>
    <lineage>
        <taxon>Eukaryota</taxon>
        <taxon>Fungi</taxon>
        <taxon>Dikarya</taxon>
        <taxon>Basidiomycota</taxon>
        <taxon>Agaricomycotina</taxon>
        <taxon>Agaricomycetes</taxon>
        <taxon>Thelephorales</taxon>
        <taxon>Thelephoraceae</taxon>
        <taxon>Thelephora</taxon>
    </lineage>
</organism>
<comment type="caution">
    <text evidence="1">The sequence shown here is derived from an EMBL/GenBank/DDBJ whole genome shotgun (WGS) entry which is preliminary data.</text>
</comment>
<gene>
    <name evidence="1" type="ORF">BDM02DRAFT_2545624</name>
</gene>
<dbReference type="EMBL" id="MU117967">
    <property type="protein sequence ID" value="KAF9652661.1"/>
    <property type="molecule type" value="Genomic_DNA"/>
</dbReference>
<name>A0ACB6ZTA7_THEGA</name>
<sequence>MSDITITGYETHDVRFPTSLTGDGTDAMNVDCDYSSAYVILKTSSPDLKGVGMTFTIGRGNDIVCQAIHNVADRIVGKKVEDLFADMGKTWAHLTADSQLRWIGPEKGVIHIATGAVGNAIWDMYARSRSKPLWKLIVDMTPEELVRSTAFRYITDVITPEEALKWLKEKAAGKAEREANVRKLGYPAYITSAGWLGYSDEKVLHLTEEAVAKGFNHFKMKVGSDFESDLRRGKLIRSVIDDPKYLPKDKQPRDPNGPELKGKNAGPTGAVLMIDANQVWDVNQAIEYTRGLAEIKPWFIEEPTAPDDILGHAAIRKALKPYGIGVATGEHAHNRMVFKQLLQAEAIDVCQIDSVRLAGVSEVLAVLLMAAKFGVPVCPHAGGVGLCEHVIHLSLIDYIAVSGTMERNVLEFADHLHEHFVNPCTISENGRYNVPNDPKEGYSGEMYAASIAEYEWPSGSYWLKRKVEGTLPKSAV</sequence>
<reference evidence="1" key="1">
    <citation type="submission" date="2019-10" db="EMBL/GenBank/DDBJ databases">
        <authorList>
            <consortium name="DOE Joint Genome Institute"/>
            <person name="Kuo A."/>
            <person name="Miyauchi S."/>
            <person name="Kiss E."/>
            <person name="Drula E."/>
            <person name="Kohler A."/>
            <person name="Sanchez-Garcia M."/>
            <person name="Andreopoulos B."/>
            <person name="Barry K.W."/>
            <person name="Bonito G."/>
            <person name="Buee M."/>
            <person name="Carver A."/>
            <person name="Chen C."/>
            <person name="Cichocki N."/>
            <person name="Clum A."/>
            <person name="Culley D."/>
            <person name="Crous P.W."/>
            <person name="Fauchery L."/>
            <person name="Girlanda M."/>
            <person name="Hayes R."/>
            <person name="Keri Z."/>
            <person name="Labutti K."/>
            <person name="Lipzen A."/>
            <person name="Lombard V."/>
            <person name="Magnuson J."/>
            <person name="Maillard F."/>
            <person name="Morin E."/>
            <person name="Murat C."/>
            <person name="Nolan M."/>
            <person name="Ohm R."/>
            <person name="Pangilinan J."/>
            <person name="Pereira M."/>
            <person name="Perotto S."/>
            <person name="Peter M."/>
            <person name="Riley R."/>
            <person name="Sitrit Y."/>
            <person name="Stielow B."/>
            <person name="Szollosi G."/>
            <person name="Zifcakova L."/>
            <person name="Stursova M."/>
            <person name="Spatafora J.W."/>
            <person name="Tedersoo L."/>
            <person name="Vaario L.-M."/>
            <person name="Yamada A."/>
            <person name="Yan M."/>
            <person name="Wang P."/>
            <person name="Xu J."/>
            <person name="Bruns T."/>
            <person name="Baldrian P."/>
            <person name="Vilgalys R."/>
            <person name="Henrissat B."/>
            <person name="Grigoriev I.V."/>
            <person name="Hibbett D."/>
            <person name="Nagy L.G."/>
            <person name="Martin F.M."/>
        </authorList>
    </citation>
    <scope>NUCLEOTIDE SEQUENCE</scope>
    <source>
        <strain evidence="1">P2</strain>
    </source>
</reference>
<reference evidence="1" key="2">
    <citation type="journal article" date="2020" name="Nat. Commun.">
        <title>Large-scale genome sequencing of mycorrhizal fungi provides insights into the early evolution of symbiotic traits.</title>
        <authorList>
            <person name="Miyauchi S."/>
            <person name="Kiss E."/>
            <person name="Kuo A."/>
            <person name="Drula E."/>
            <person name="Kohler A."/>
            <person name="Sanchez-Garcia M."/>
            <person name="Morin E."/>
            <person name="Andreopoulos B."/>
            <person name="Barry K.W."/>
            <person name="Bonito G."/>
            <person name="Buee M."/>
            <person name="Carver A."/>
            <person name="Chen C."/>
            <person name="Cichocki N."/>
            <person name="Clum A."/>
            <person name="Culley D."/>
            <person name="Crous P.W."/>
            <person name="Fauchery L."/>
            <person name="Girlanda M."/>
            <person name="Hayes R.D."/>
            <person name="Keri Z."/>
            <person name="LaButti K."/>
            <person name="Lipzen A."/>
            <person name="Lombard V."/>
            <person name="Magnuson J."/>
            <person name="Maillard F."/>
            <person name="Murat C."/>
            <person name="Nolan M."/>
            <person name="Ohm R.A."/>
            <person name="Pangilinan J."/>
            <person name="Pereira M.F."/>
            <person name="Perotto S."/>
            <person name="Peter M."/>
            <person name="Pfister S."/>
            <person name="Riley R."/>
            <person name="Sitrit Y."/>
            <person name="Stielow J.B."/>
            <person name="Szollosi G."/>
            <person name="Zifcakova L."/>
            <person name="Stursova M."/>
            <person name="Spatafora J.W."/>
            <person name="Tedersoo L."/>
            <person name="Vaario L.M."/>
            <person name="Yamada A."/>
            <person name="Yan M."/>
            <person name="Wang P."/>
            <person name="Xu J."/>
            <person name="Bruns T."/>
            <person name="Baldrian P."/>
            <person name="Vilgalys R."/>
            <person name="Dunand C."/>
            <person name="Henrissat B."/>
            <person name="Grigoriev I.V."/>
            <person name="Hibbett D."/>
            <person name="Nagy L.G."/>
            <person name="Martin F.M."/>
        </authorList>
    </citation>
    <scope>NUCLEOTIDE SEQUENCE</scope>
    <source>
        <strain evidence="1">P2</strain>
    </source>
</reference>
<evidence type="ECO:0000313" key="2">
    <source>
        <dbReference type="Proteomes" id="UP000886501"/>
    </source>
</evidence>
<proteinExistence type="predicted"/>
<dbReference type="Proteomes" id="UP000886501">
    <property type="component" value="Unassembled WGS sequence"/>
</dbReference>
<evidence type="ECO:0000313" key="1">
    <source>
        <dbReference type="EMBL" id="KAF9652661.1"/>
    </source>
</evidence>
<accession>A0ACB6ZTA7</accession>
<keyword evidence="2" id="KW-1185">Reference proteome</keyword>
<protein>
    <submittedName>
        <fullName evidence="1">Enolase C-terminal domain-like protein</fullName>
    </submittedName>
</protein>